<dbReference type="Pfam" id="PF13175">
    <property type="entry name" value="AAA_15"/>
    <property type="match status" value="1"/>
</dbReference>
<dbReference type="GO" id="GO:0016226">
    <property type="term" value="P:iron-sulfur cluster assembly"/>
    <property type="evidence" value="ECO:0000318"/>
    <property type="project" value="GO_Central"/>
</dbReference>
<dbReference type="AlphaFoldDB" id="B3RR41"/>
<keyword evidence="6" id="KW-1185">Reference proteome</keyword>
<gene>
    <name evidence="5" type="ORF">TRIADDRAFT_54102</name>
</gene>
<dbReference type="KEGG" id="tad:TRIADDRAFT_54102"/>
<dbReference type="HOGENOM" id="CLU_404593_0_0_1"/>
<keyword evidence="1" id="KW-0547">Nucleotide-binding</keyword>
<sequence length="680" mass="78858">MASFQRPHNRNETEMYQEHYDNEIDKKCKKLGYLTEIKITGNGFKNLDQSFCWSNIPMLAVITGKNGCGKTAVLEAIMRGFREEKENQSSKNSKISSKEGYRSFKGVTIKYATEVPKCHYYSSNFRKNEDLEKTDKTEKKKAVYLLDEPDAHLHTSFVKQLIEIIKTRLVSELGMQVIMTTHCPTTVSLVPNNCVYVMAEHTYRTPTKHSNPLVTKDNIDAMSETDTGNTAKIVKICKADSKGQAIQLLTSEFVHLNLPFRLVFVEGTDDEMFYQMIMNKIIYKRLFMPSIPLKFKSHGYSLRKHPPDECGNITTEDSSRQIIERLVKFCVDPKVADECDDYSLKGFIFGLVDNDNKGESKINNITCLKERYSLENYIYDPVYLYYNLLRRGEVLVSQIKEEINSKLCLQNHPDHLSDFLEGTETKIDILQAIIDNVFDKLAKTIERFIRLSESKDFKDLVSKLKQHLNKLKRMNDQLNEYQKIGEEIKEDLKELKRIYKLNSNQFSKQSNGQGNIQNYIQNNSQNTDQVCVQHNDQGINQSDKQSYIDGQLMRKIKITLETENTKYDTLTERLRNLCKYTDEITDAIKRLKSNQFLRNGDNSKLDFSKSDISLESKVTVSYPIVILKMRGHDLVMFYKETFKNIENCKNMIRFLQSQNFLIPSDLVEVLKELQTSYISV</sequence>
<dbReference type="InterPro" id="IPR027417">
    <property type="entry name" value="P-loop_NTPase"/>
</dbReference>
<dbReference type="CTD" id="6752019"/>
<dbReference type="CDD" id="cd00267">
    <property type="entry name" value="ABC_ATPase"/>
    <property type="match status" value="1"/>
</dbReference>
<keyword evidence="3" id="KW-0175">Coiled coil</keyword>
<dbReference type="Proteomes" id="UP000009022">
    <property type="component" value="Unassembled WGS sequence"/>
</dbReference>
<dbReference type="PhylomeDB" id="B3RR41"/>
<dbReference type="InterPro" id="IPR010230">
    <property type="entry name" value="FeS-cluster_ATPase_SufC"/>
</dbReference>
<evidence type="ECO:0000259" key="4">
    <source>
        <dbReference type="Pfam" id="PF13175"/>
    </source>
</evidence>
<feature type="coiled-coil region" evidence="3">
    <location>
        <begin position="457"/>
        <end position="498"/>
    </location>
</feature>
<feature type="domain" description="Endonuclease GajA/Old nuclease/RecF-like AAA" evidence="4">
    <location>
        <begin position="131"/>
        <end position="185"/>
    </location>
</feature>
<dbReference type="GeneID" id="6752019"/>
<evidence type="ECO:0000313" key="5">
    <source>
        <dbReference type="EMBL" id="EDV26810.1"/>
    </source>
</evidence>
<dbReference type="GO" id="GO:0005524">
    <property type="term" value="F:ATP binding"/>
    <property type="evidence" value="ECO:0007669"/>
    <property type="project" value="UniProtKB-KW"/>
</dbReference>
<dbReference type="PANTHER" id="PTHR43204:SF1">
    <property type="entry name" value="ABC TRANSPORTER I FAMILY MEMBER 6, CHLOROPLASTIC"/>
    <property type="match status" value="1"/>
</dbReference>
<dbReference type="InParanoid" id="B3RR41"/>
<dbReference type="RefSeq" id="XP_002110806.1">
    <property type="nucleotide sequence ID" value="XM_002110770.1"/>
</dbReference>
<name>B3RR41_TRIAD</name>
<protein>
    <recommendedName>
        <fullName evidence="4">Endonuclease GajA/Old nuclease/RecF-like AAA domain-containing protein</fullName>
    </recommendedName>
</protein>
<dbReference type="GO" id="GO:1990229">
    <property type="term" value="C:iron-sulfur cluster assembly complex"/>
    <property type="evidence" value="ECO:0000318"/>
    <property type="project" value="GO_Central"/>
</dbReference>
<keyword evidence="2" id="KW-0067">ATP-binding</keyword>
<dbReference type="EMBL" id="DS985243">
    <property type="protein sequence ID" value="EDV26810.1"/>
    <property type="molecule type" value="Genomic_DNA"/>
</dbReference>
<dbReference type="SUPFAM" id="SSF52540">
    <property type="entry name" value="P-loop containing nucleoside triphosphate hydrolases"/>
    <property type="match status" value="1"/>
</dbReference>
<organism evidence="5 6">
    <name type="scientific">Trichoplax adhaerens</name>
    <name type="common">Trichoplax reptans</name>
    <dbReference type="NCBI Taxonomy" id="10228"/>
    <lineage>
        <taxon>Eukaryota</taxon>
        <taxon>Metazoa</taxon>
        <taxon>Placozoa</taxon>
        <taxon>Uniplacotomia</taxon>
        <taxon>Trichoplacea</taxon>
        <taxon>Trichoplacidae</taxon>
        <taxon>Trichoplax</taxon>
    </lineage>
</organism>
<dbReference type="Gene3D" id="3.40.50.300">
    <property type="entry name" value="P-loop containing nucleotide triphosphate hydrolases"/>
    <property type="match status" value="2"/>
</dbReference>
<evidence type="ECO:0000256" key="1">
    <source>
        <dbReference type="ARBA" id="ARBA00022741"/>
    </source>
</evidence>
<evidence type="ECO:0000313" key="6">
    <source>
        <dbReference type="Proteomes" id="UP000009022"/>
    </source>
</evidence>
<proteinExistence type="predicted"/>
<evidence type="ECO:0000256" key="3">
    <source>
        <dbReference type="SAM" id="Coils"/>
    </source>
</evidence>
<dbReference type="PANTHER" id="PTHR43204">
    <property type="entry name" value="ABC TRANSPORTER I FAMILY MEMBER 6, CHLOROPLASTIC"/>
    <property type="match status" value="1"/>
</dbReference>
<dbReference type="InterPro" id="IPR041685">
    <property type="entry name" value="AAA_GajA/Old/RecF-like"/>
</dbReference>
<evidence type="ECO:0000256" key="2">
    <source>
        <dbReference type="ARBA" id="ARBA00022840"/>
    </source>
</evidence>
<accession>B3RR41</accession>
<dbReference type="OrthoDB" id="2135407at2759"/>
<dbReference type="GO" id="GO:0016887">
    <property type="term" value="F:ATP hydrolysis activity"/>
    <property type="evidence" value="ECO:0000318"/>
    <property type="project" value="GO_Central"/>
</dbReference>
<reference evidence="5 6" key="1">
    <citation type="journal article" date="2008" name="Nature">
        <title>The Trichoplax genome and the nature of placozoans.</title>
        <authorList>
            <person name="Srivastava M."/>
            <person name="Begovic E."/>
            <person name="Chapman J."/>
            <person name="Putnam N.H."/>
            <person name="Hellsten U."/>
            <person name="Kawashima T."/>
            <person name="Kuo A."/>
            <person name="Mitros T."/>
            <person name="Salamov A."/>
            <person name="Carpenter M.L."/>
            <person name="Signorovitch A.Y."/>
            <person name="Moreno M.A."/>
            <person name="Kamm K."/>
            <person name="Grimwood J."/>
            <person name="Schmutz J."/>
            <person name="Shapiro H."/>
            <person name="Grigoriev I.V."/>
            <person name="Buss L.W."/>
            <person name="Schierwater B."/>
            <person name="Dellaporta S.L."/>
            <person name="Rokhsar D.S."/>
        </authorList>
    </citation>
    <scope>NUCLEOTIDE SEQUENCE [LARGE SCALE GENOMIC DNA]</scope>
    <source>
        <strain evidence="5 6">Grell-BS-1999</strain>
    </source>
</reference>